<dbReference type="GO" id="GO:0016780">
    <property type="term" value="F:phosphotransferase activity, for other substituted phosphate groups"/>
    <property type="evidence" value="ECO:0007669"/>
    <property type="project" value="InterPro"/>
</dbReference>
<name>A0A2H0VAX4_9BACT</name>
<dbReference type="AlphaFoldDB" id="A0A2H0VAX4"/>
<keyword evidence="4 7" id="KW-0812">Transmembrane</keyword>
<organism evidence="8 9">
    <name type="scientific">Candidatus Doudnabacteria bacterium CG10_big_fil_rev_8_21_14_0_10_42_18</name>
    <dbReference type="NCBI Taxonomy" id="1974552"/>
    <lineage>
        <taxon>Bacteria</taxon>
        <taxon>Candidatus Doudnaibacteriota</taxon>
    </lineage>
</organism>
<feature type="transmembrane region" description="Helical" evidence="7">
    <location>
        <begin position="79"/>
        <end position="96"/>
    </location>
</feature>
<evidence type="ECO:0000256" key="2">
    <source>
        <dbReference type="ARBA" id="ARBA00022475"/>
    </source>
</evidence>
<keyword evidence="2" id="KW-1003">Cell membrane</keyword>
<evidence type="ECO:0008006" key="10">
    <source>
        <dbReference type="Google" id="ProtNLM"/>
    </source>
</evidence>
<feature type="transmembrane region" description="Helical" evidence="7">
    <location>
        <begin position="178"/>
        <end position="196"/>
    </location>
</feature>
<keyword evidence="6 7" id="KW-0472">Membrane</keyword>
<reference evidence="9" key="1">
    <citation type="submission" date="2017-09" db="EMBL/GenBank/DDBJ databases">
        <title>Depth-based differentiation of microbial function through sediment-hosted aquifers and enrichment of novel symbionts in the deep terrestrial subsurface.</title>
        <authorList>
            <person name="Probst A.J."/>
            <person name="Ladd B."/>
            <person name="Jarett J.K."/>
            <person name="Geller-Mcgrath D.E."/>
            <person name="Sieber C.M.K."/>
            <person name="Emerson J.B."/>
            <person name="Anantharaman K."/>
            <person name="Thomas B.C."/>
            <person name="Malmstrom R."/>
            <person name="Stieglmeier M."/>
            <person name="Klingl A."/>
            <person name="Woyke T."/>
            <person name="Ryan C.M."/>
            <person name="Banfield J.F."/>
        </authorList>
    </citation>
    <scope>NUCLEOTIDE SEQUENCE [LARGE SCALE GENOMIC DNA]</scope>
</reference>
<protein>
    <recommendedName>
        <fullName evidence="10">Undecaprenyl-phosphate alpha-N-acetylglucosaminyl 1-phosphate transferase</fullName>
    </recommendedName>
</protein>
<dbReference type="PANTHER" id="PTHR22926:SF3">
    <property type="entry name" value="UNDECAPRENYL-PHOSPHATE ALPHA-N-ACETYLGLUCOSAMINYL 1-PHOSPHATE TRANSFERASE"/>
    <property type="match status" value="1"/>
</dbReference>
<evidence type="ECO:0000256" key="5">
    <source>
        <dbReference type="ARBA" id="ARBA00022989"/>
    </source>
</evidence>
<keyword evidence="3" id="KW-0808">Transferase</keyword>
<keyword evidence="5 7" id="KW-1133">Transmembrane helix</keyword>
<feature type="transmembrane region" description="Helical" evidence="7">
    <location>
        <begin position="303"/>
        <end position="321"/>
    </location>
</feature>
<dbReference type="Pfam" id="PF00953">
    <property type="entry name" value="Glycos_transf_4"/>
    <property type="match status" value="1"/>
</dbReference>
<proteinExistence type="predicted"/>
<evidence type="ECO:0000256" key="6">
    <source>
        <dbReference type="ARBA" id="ARBA00023136"/>
    </source>
</evidence>
<feature type="transmembrane region" description="Helical" evidence="7">
    <location>
        <begin position="5"/>
        <end position="21"/>
    </location>
</feature>
<evidence type="ECO:0000313" key="8">
    <source>
        <dbReference type="EMBL" id="PIR96243.1"/>
    </source>
</evidence>
<dbReference type="InterPro" id="IPR000715">
    <property type="entry name" value="Glycosyl_transferase_4"/>
</dbReference>
<evidence type="ECO:0000256" key="1">
    <source>
        <dbReference type="ARBA" id="ARBA00004651"/>
    </source>
</evidence>
<feature type="transmembrane region" description="Helical" evidence="7">
    <location>
        <begin position="327"/>
        <end position="348"/>
    </location>
</feature>
<feature type="transmembrane region" description="Helical" evidence="7">
    <location>
        <begin position="47"/>
        <end position="67"/>
    </location>
</feature>
<evidence type="ECO:0000256" key="4">
    <source>
        <dbReference type="ARBA" id="ARBA00022692"/>
    </source>
</evidence>
<evidence type="ECO:0000256" key="7">
    <source>
        <dbReference type="SAM" id="Phobius"/>
    </source>
</evidence>
<sequence length="375" mass="40446">MSNLIYFSISAILGAVFTYFIKKTALKFKILDLPILSRKIHSSPTPLLGGAGVYLAFTLTIILFVLIAKPDFNIVPQKFFGAIILGGLILTIGGILDDKFNLPPRLSWLFPAAASLIVVLAGIGVGIKFISNPFGDPISIGSALKIGNWKLEFSAAIMWLWMMGMIYTTKFLDGLDGLTSGIAVIGGLTMFALSLTEKVNQPITAGLAVIFAGAFLGFLIYNFYPASIFLGESGSTLAGFGLGILAIILGAKIATALLVMGIPILDVAWVIVRRVFYRSSPFVGDRKHLHYRLLDIGLTHRKAVLALYAISALFGFTAVFLQSLGKLIALVILLLLMVGIAIAIVIVYKRQHPHIPDLFDTAEGSKSKVDQITKN</sequence>
<comment type="caution">
    <text evidence="8">The sequence shown here is derived from an EMBL/GenBank/DDBJ whole genome shotgun (WGS) entry which is preliminary data.</text>
</comment>
<evidence type="ECO:0000313" key="9">
    <source>
        <dbReference type="Proteomes" id="UP000230922"/>
    </source>
</evidence>
<feature type="transmembrane region" description="Helical" evidence="7">
    <location>
        <begin position="244"/>
        <end position="272"/>
    </location>
</feature>
<dbReference type="PANTHER" id="PTHR22926">
    <property type="entry name" value="PHOSPHO-N-ACETYLMURAMOYL-PENTAPEPTIDE-TRANSFERASE"/>
    <property type="match status" value="1"/>
</dbReference>
<dbReference type="GO" id="GO:0009103">
    <property type="term" value="P:lipopolysaccharide biosynthetic process"/>
    <property type="evidence" value="ECO:0007669"/>
    <property type="project" value="TreeGrafter"/>
</dbReference>
<dbReference type="GO" id="GO:0071555">
    <property type="term" value="P:cell wall organization"/>
    <property type="evidence" value="ECO:0007669"/>
    <property type="project" value="TreeGrafter"/>
</dbReference>
<dbReference type="CDD" id="cd06853">
    <property type="entry name" value="GT_WecA_like"/>
    <property type="match status" value="1"/>
</dbReference>
<feature type="transmembrane region" description="Helical" evidence="7">
    <location>
        <begin position="203"/>
        <end position="224"/>
    </location>
</feature>
<feature type="transmembrane region" description="Helical" evidence="7">
    <location>
        <begin position="108"/>
        <end position="130"/>
    </location>
</feature>
<accession>A0A2H0VAX4</accession>
<dbReference type="EMBL" id="PFAK01000038">
    <property type="protein sequence ID" value="PIR96243.1"/>
    <property type="molecule type" value="Genomic_DNA"/>
</dbReference>
<gene>
    <name evidence="8" type="ORF">COT92_02165</name>
</gene>
<evidence type="ECO:0000256" key="3">
    <source>
        <dbReference type="ARBA" id="ARBA00022679"/>
    </source>
</evidence>
<dbReference type="Proteomes" id="UP000230922">
    <property type="component" value="Unassembled WGS sequence"/>
</dbReference>
<feature type="transmembrane region" description="Helical" evidence="7">
    <location>
        <begin position="151"/>
        <end position="172"/>
    </location>
</feature>
<dbReference type="GO" id="GO:0005886">
    <property type="term" value="C:plasma membrane"/>
    <property type="evidence" value="ECO:0007669"/>
    <property type="project" value="UniProtKB-SubCell"/>
</dbReference>
<dbReference type="GO" id="GO:0044038">
    <property type="term" value="P:cell wall macromolecule biosynthetic process"/>
    <property type="evidence" value="ECO:0007669"/>
    <property type="project" value="TreeGrafter"/>
</dbReference>
<comment type="subcellular location">
    <subcellularLocation>
        <location evidence="1">Cell membrane</location>
        <topology evidence="1">Multi-pass membrane protein</topology>
    </subcellularLocation>
</comment>